<name>A0ABS4DKK9_9GAMM</name>
<keyword evidence="4 9" id="KW-0547">Nucleotide-binding</keyword>
<feature type="short sequence motif" description="'HIGH' region" evidence="9">
    <location>
        <begin position="41"/>
        <end position="51"/>
    </location>
</feature>
<feature type="short sequence motif" description="'KMSKS' region" evidence="9">
    <location>
        <begin position="292"/>
        <end position="296"/>
    </location>
</feature>
<keyword evidence="5 9" id="KW-0067">ATP-binding</keyword>
<feature type="domain" description="tRNA synthetases class I (E and Q) anti-codon binding" evidence="13">
    <location>
        <begin position="481"/>
        <end position="556"/>
    </location>
</feature>
<dbReference type="InterPro" id="IPR004514">
    <property type="entry name" value="Gln-tRNA-synth"/>
</dbReference>
<protein>
    <recommendedName>
        <fullName evidence="9">Glutamine--tRNA ligase</fullName>
        <ecNumber evidence="9">6.1.1.18</ecNumber>
    </recommendedName>
    <alternativeName>
        <fullName evidence="9">Glutaminyl-tRNA synthetase</fullName>
        <shortName evidence="9">GlnRS</shortName>
    </alternativeName>
</protein>
<dbReference type="Gene3D" id="2.40.240.10">
    <property type="entry name" value="Ribosomal Protein L25, Chain P"/>
    <property type="match status" value="2"/>
</dbReference>
<feature type="binding site" evidence="9">
    <location>
        <position position="237"/>
    </location>
    <ligand>
        <name>ATP</name>
        <dbReference type="ChEBI" id="CHEBI:30616"/>
    </ligand>
</feature>
<dbReference type="RefSeq" id="WP_209616575.1">
    <property type="nucleotide sequence ID" value="NZ_JAGJRS010000010.1"/>
</dbReference>
<feature type="domain" description="Glutamyl/glutaminyl-tRNA synthetase class Ib anti-codon binding" evidence="12">
    <location>
        <begin position="364"/>
        <end position="464"/>
    </location>
</feature>
<evidence type="ECO:0000259" key="11">
    <source>
        <dbReference type="Pfam" id="PF00749"/>
    </source>
</evidence>
<evidence type="ECO:0000256" key="1">
    <source>
        <dbReference type="ARBA" id="ARBA00005594"/>
    </source>
</evidence>
<accession>A0ABS4DKK9</accession>
<dbReference type="Gene3D" id="3.40.50.620">
    <property type="entry name" value="HUPs"/>
    <property type="match status" value="1"/>
</dbReference>
<feature type="domain" description="Glutamyl/glutaminyl-tRNA synthetase class Ib catalytic" evidence="11">
    <location>
        <begin position="276"/>
        <end position="361"/>
    </location>
</feature>
<dbReference type="InterPro" id="IPR020056">
    <property type="entry name" value="Rbsml_bL25/Gln-tRNA_synth_N"/>
</dbReference>
<sequence>MSSENPEAIAQENLPRDFVRQIIREDLASGKHTAIRTRFPPEPNGYLHIGHAKAICLNFGIAREFGGWCNLRLDDTNPGKEDPEFVAGIKDDVRWLGYEWHDLRHASDYFDVFYRAALKLVEDGKAYVDDLSADEVREYRGTLTEPGRNSPYRDRSIEENLDLFKRMRAGEFADGSKTLRAKIDMASGNINLRDPALYRIRKIAHQNTGDAWPIYPMYDFAHALSDAMEGITHSLCTLEFEDHRPLYDWCVDNVDLAAHPDLWQSVVDAGLEAKPAKPRQIEFSRLNLSYCITSKRKLAQLVNEGLVDGWDDPRMNTLRGLRRRGFTPAGLRLLIERLGISKQNSVIDYALLENCVREDLDATAPRRMAVLDPLKLTLTNLPGNHEETLVFANHPKDESFGTREVPFGSTVWIEREDFAEVPPKGFKRLVPGGEVRLRGVGIVKCDEVVKDAAGDVIELRCTLDPESRAGLPGADRKVKGTIHWVSARHAVAAEVRLYDRLFDVPAPDDESDGKRWIEHINADAKRVGRGWLEPAAARAEPEQRFQFERLGYFVADRIDHRPEAPVFNRTVTLRDTWAKQA</sequence>
<evidence type="ECO:0000313" key="15">
    <source>
        <dbReference type="Proteomes" id="UP000823790"/>
    </source>
</evidence>
<evidence type="ECO:0000256" key="9">
    <source>
        <dbReference type="HAMAP-Rule" id="MF_00126"/>
    </source>
</evidence>
<evidence type="ECO:0000256" key="6">
    <source>
        <dbReference type="ARBA" id="ARBA00022917"/>
    </source>
</evidence>
<feature type="binding site" evidence="9">
    <location>
        <begin position="42"/>
        <end position="44"/>
    </location>
    <ligand>
        <name>ATP</name>
        <dbReference type="ChEBI" id="CHEBI:30616"/>
    </ligand>
</feature>
<evidence type="ECO:0000259" key="13">
    <source>
        <dbReference type="Pfam" id="PF20974"/>
    </source>
</evidence>
<feature type="binding site" evidence="9">
    <location>
        <position position="74"/>
    </location>
    <ligand>
        <name>L-glutamine</name>
        <dbReference type="ChEBI" id="CHEBI:58359"/>
    </ligand>
</feature>
<reference evidence="14 15" key="1">
    <citation type="submission" date="2021-04" db="EMBL/GenBank/DDBJ databases">
        <authorList>
            <person name="Huq M.A."/>
        </authorList>
    </citation>
    <scope>NUCLEOTIDE SEQUENCE [LARGE SCALE GENOMIC DNA]</scope>
    <source>
        <strain evidence="14 15">MAH-13</strain>
    </source>
</reference>
<dbReference type="PANTHER" id="PTHR43097:SF5">
    <property type="entry name" value="GLUTAMATE--TRNA LIGASE"/>
    <property type="match status" value="1"/>
</dbReference>
<keyword evidence="6 9" id="KW-0648">Protein biosynthesis</keyword>
<feature type="binding site" evidence="9">
    <location>
        <begin position="285"/>
        <end position="286"/>
    </location>
    <ligand>
        <name>ATP</name>
        <dbReference type="ChEBI" id="CHEBI:30616"/>
    </ligand>
</feature>
<dbReference type="HAMAP" id="MF_00126">
    <property type="entry name" value="Gln_tRNA_synth"/>
    <property type="match status" value="1"/>
</dbReference>
<evidence type="ECO:0000256" key="3">
    <source>
        <dbReference type="ARBA" id="ARBA00022598"/>
    </source>
</evidence>
<dbReference type="InterPro" id="IPR050132">
    <property type="entry name" value="Gln/Glu-tRNA_Ligase"/>
</dbReference>
<dbReference type="Pfam" id="PF03950">
    <property type="entry name" value="tRNA-synt_1c_C"/>
    <property type="match status" value="1"/>
</dbReference>
<dbReference type="InterPro" id="IPR022861">
    <property type="entry name" value="Gln_tRNA_ligase_bac"/>
</dbReference>
<dbReference type="EMBL" id="JAGJRS010000010">
    <property type="protein sequence ID" value="MBP1473581.1"/>
    <property type="molecule type" value="Genomic_DNA"/>
</dbReference>
<feature type="domain" description="Glutamyl/glutaminyl-tRNA synthetase class Ib catalytic" evidence="11">
    <location>
        <begin position="35"/>
        <end position="266"/>
    </location>
</feature>
<evidence type="ECO:0000259" key="12">
    <source>
        <dbReference type="Pfam" id="PF03950"/>
    </source>
</evidence>
<evidence type="ECO:0000313" key="14">
    <source>
        <dbReference type="EMBL" id="MBP1473581.1"/>
    </source>
</evidence>
<comment type="catalytic activity">
    <reaction evidence="8 9">
        <text>tRNA(Gln) + L-glutamine + ATP = L-glutaminyl-tRNA(Gln) + AMP + diphosphate</text>
        <dbReference type="Rhea" id="RHEA:20121"/>
        <dbReference type="Rhea" id="RHEA-COMP:9662"/>
        <dbReference type="Rhea" id="RHEA-COMP:9681"/>
        <dbReference type="ChEBI" id="CHEBI:30616"/>
        <dbReference type="ChEBI" id="CHEBI:33019"/>
        <dbReference type="ChEBI" id="CHEBI:58359"/>
        <dbReference type="ChEBI" id="CHEBI:78442"/>
        <dbReference type="ChEBI" id="CHEBI:78521"/>
        <dbReference type="ChEBI" id="CHEBI:456215"/>
        <dbReference type="EC" id="6.1.1.18"/>
    </reaction>
</comment>
<dbReference type="InterPro" id="IPR020058">
    <property type="entry name" value="Glu/Gln-tRNA-synth_Ib_cat-dom"/>
</dbReference>
<comment type="subcellular location">
    <subcellularLocation>
        <location evidence="9">Cytoplasm</location>
    </subcellularLocation>
</comment>
<comment type="caution">
    <text evidence="9">Lacks conserved residue(s) required for the propagation of feature annotation.</text>
</comment>
<evidence type="ECO:0000256" key="7">
    <source>
        <dbReference type="ARBA" id="ARBA00023146"/>
    </source>
</evidence>
<dbReference type="InterPro" id="IPR000924">
    <property type="entry name" value="Glu/Gln-tRNA-synth"/>
</dbReference>
<evidence type="ECO:0000256" key="5">
    <source>
        <dbReference type="ARBA" id="ARBA00022840"/>
    </source>
</evidence>
<dbReference type="InterPro" id="IPR049437">
    <property type="entry name" value="tRNA-synt_1c_C2"/>
</dbReference>
<proteinExistence type="inferred from homology"/>
<keyword evidence="3 9" id="KW-0436">Ligase</keyword>
<dbReference type="Pfam" id="PF20974">
    <property type="entry name" value="tRNA-synt_1c_C2"/>
    <property type="match status" value="1"/>
</dbReference>
<dbReference type="NCBIfam" id="TIGR00440">
    <property type="entry name" value="glnS"/>
    <property type="match status" value="1"/>
</dbReference>
<dbReference type="InterPro" id="IPR014729">
    <property type="entry name" value="Rossmann-like_a/b/a_fold"/>
</dbReference>
<dbReference type="NCBIfam" id="NF011291">
    <property type="entry name" value="PRK14703.1"/>
    <property type="match status" value="1"/>
</dbReference>
<feature type="binding site" evidence="9">
    <location>
        <begin position="48"/>
        <end position="54"/>
    </location>
    <ligand>
        <name>ATP</name>
        <dbReference type="ChEBI" id="CHEBI:30616"/>
    </ligand>
</feature>
<dbReference type="PRINTS" id="PR00987">
    <property type="entry name" value="TRNASYNTHGLU"/>
</dbReference>
<dbReference type="InterPro" id="IPR020059">
    <property type="entry name" value="Glu/Gln-tRNA-synth_Ib_codon-bd"/>
</dbReference>
<keyword evidence="7 9" id="KW-0030">Aminoacyl-tRNA synthetase</keyword>
<dbReference type="Pfam" id="PF00749">
    <property type="entry name" value="tRNA-synt_1c"/>
    <property type="match status" value="2"/>
</dbReference>
<evidence type="ECO:0000256" key="10">
    <source>
        <dbReference type="RuleBase" id="RU363037"/>
    </source>
</evidence>
<evidence type="ECO:0000256" key="8">
    <source>
        <dbReference type="ARBA" id="ARBA00048270"/>
    </source>
</evidence>
<dbReference type="PROSITE" id="PS00178">
    <property type="entry name" value="AA_TRNA_LIGASE_I"/>
    <property type="match status" value="1"/>
</dbReference>
<evidence type="ECO:0000256" key="4">
    <source>
        <dbReference type="ARBA" id="ARBA00022741"/>
    </source>
</evidence>
<evidence type="ECO:0000256" key="2">
    <source>
        <dbReference type="ARBA" id="ARBA00022490"/>
    </source>
</evidence>
<dbReference type="Proteomes" id="UP000823790">
    <property type="component" value="Unassembled WGS sequence"/>
</dbReference>
<keyword evidence="2 9" id="KW-0963">Cytoplasm</keyword>
<dbReference type="SUPFAM" id="SSF50715">
    <property type="entry name" value="Ribosomal protein L25-like"/>
    <property type="match status" value="1"/>
</dbReference>
<dbReference type="InterPro" id="IPR011035">
    <property type="entry name" value="Ribosomal_bL25/Gln-tRNA_synth"/>
</dbReference>
<keyword evidence="15" id="KW-1185">Reference proteome</keyword>
<comment type="caution">
    <text evidence="14">The sequence shown here is derived from an EMBL/GenBank/DDBJ whole genome shotgun (WGS) entry which is preliminary data.</text>
</comment>
<feature type="binding site" evidence="9">
    <location>
        <position position="218"/>
    </location>
    <ligand>
        <name>L-glutamine</name>
        <dbReference type="ChEBI" id="CHEBI:58359"/>
    </ligand>
</feature>
<dbReference type="EC" id="6.1.1.18" evidence="9"/>
<dbReference type="GO" id="GO:0016874">
    <property type="term" value="F:ligase activity"/>
    <property type="evidence" value="ECO:0007669"/>
    <property type="project" value="UniProtKB-KW"/>
</dbReference>
<dbReference type="PANTHER" id="PTHR43097">
    <property type="entry name" value="GLUTAMINE-TRNA LIGASE"/>
    <property type="match status" value="1"/>
</dbReference>
<gene>
    <name evidence="9" type="primary">glnS</name>
    <name evidence="14" type="ORF">J7I44_04670</name>
</gene>
<dbReference type="SUPFAM" id="SSF52374">
    <property type="entry name" value="Nucleotidylyl transferase"/>
    <property type="match status" value="1"/>
</dbReference>
<comment type="similarity">
    <text evidence="1 9 10">Belongs to the class-I aminoacyl-tRNA synthetase family.</text>
</comment>
<organism evidence="14 15">
    <name type="scientific">Frateuria flava</name>
    <dbReference type="NCBI Taxonomy" id="2821489"/>
    <lineage>
        <taxon>Bacteria</taxon>
        <taxon>Pseudomonadati</taxon>
        <taxon>Pseudomonadota</taxon>
        <taxon>Gammaproteobacteria</taxon>
        <taxon>Lysobacterales</taxon>
        <taxon>Rhodanobacteraceae</taxon>
        <taxon>Frateuria</taxon>
    </lineage>
</organism>
<dbReference type="InterPro" id="IPR001412">
    <property type="entry name" value="aa-tRNA-synth_I_CS"/>
</dbReference>
<comment type="subunit">
    <text evidence="9">Monomer.</text>
</comment>